<dbReference type="Pfam" id="PF00015">
    <property type="entry name" value="MCPsignal"/>
    <property type="match status" value="1"/>
</dbReference>
<comment type="similarity">
    <text evidence="2">Belongs to the methyl-accepting chemotaxis (MCP) protein family.</text>
</comment>
<organism evidence="7 8">
    <name type="scientific">Rhodoferax ferrireducens</name>
    <dbReference type="NCBI Taxonomy" id="192843"/>
    <lineage>
        <taxon>Bacteria</taxon>
        <taxon>Pseudomonadati</taxon>
        <taxon>Pseudomonadota</taxon>
        <taxon>Betaproteobacteria</taxon>
        <taxon>Burkholderiales</taxon>
        <taxon>Comamonadaceae</taxon>
        <taxon>Rhodoferax</taxon>
    </lineage>
</organism>
<feature type="domain" description="Methyl-accepting transducer" evidence="5">
    <location>
        <begin position="397"/>
        <end position="626"/>
    </location>
</feature>
<evidence type="ECO:0000256" key="1">
    <source>
        <dbReference type="ARBA" id="ARBA00022481"/>
    </source>
</evidence>
<dbReference type="EMBL" id="JAVDXT010000002">
    <property type="protein sequence ID" value="MDR7377455.1"/>
    <property type="molecule type" value="Genomic_DNA"/>
</dbReference>
<dbReference type="PANTHER" id="PTHR43531:SF14">
    <property type="entry name" value="METHYL-ACCEPTING CHEMOTAXIS PROTEIN I-RELATED"/>
    <property type="match status" value="1"/>
</dbReference>
<keyword evidence="1" id="KW-0488">Methylation</keyword>
<dbReference type="CDD" id="cd11386">
    <property type="entry name" value="MCP_signal"/>
    <property type="match status" value="1"/>
</dbReference>
<dbReference type="RefSeq" id="WP_116603855.1">
    <property type="nucleotide sequence ID" value="NZ_JAVDXT010000002.1"/>
</dbReference>
<dbReference type="SMART" id="SM00283">
    <property type="entry name" value="MA"/>
    <property type="match status" value="1"/>
</dbReference>
<dbReference type="SUPFAM" id="SSF58104">
    <property type="entry name" value="Methyl-accepting chemotaxis protein (MCP) signaling domain"/>
    <property type="match status" value="1"/>
</dbReference>
<keyword evidence="4" id="KW-0472">Membrane</keyword>
<evidence type="ECO:0000256" key="3">
    <source>
        <dbReference type="PROSITE-ProRule" id="PRU00284"/>
    </source>
</evidence>
<reference evidence="7 8" key="1">
    <citation type="submission" date="2023-07" db="EMBL/GenBank/DDBJ databases">
        <title>Sorghum-associated microbial communities from plants grown in Nebraska, USA.</title>
        <authorList>
            <person name="Schachtman D."/>
        </authorList>
    </citation>
    <scope>NUCLEOTIDE SEQUENCE [LARGE SCALE GENOMIC DNA]</scope>
    <source>
        <strain evidence="7 8">BE313</strain>
    </source>
</reference>
<evidence type="ECO:0000256" key="4">
    <source>
        <dbReference type="SAM" id="Phobius"/>
    </source>
</evidence>
<dbReference type="SMART" id="SM00304">
    <property type="entry name" value="HAMP"/>
    <property type="match status" value="1"/>
</dbReference>
<dbReference type="Pfam" id="PF00672">
    <property type="entry name" value="HAMP"/>
    <property type="match status" value="1"/>
</dbReference>
<dbReference type="PROSITE" id="PS50885">
    <property type="entry name" value="HAMP"/>
    <property type="match status" value="1"/>
</dbReference>
<keyword evidence="4" id="KW-1133">Transmembrane helix</keyword>
<dbReference type="InterPro" id="IPR029151">
    <property type="entry name" value="Sensor-like_sf"/>
</dbReference>
<dbReference type="InterPro" id="IPR004089">
    <property type="entry name" value="MCPsignal_dom"/>
</dbReference>
<dbReference type="Pfam" id="PF17201">
    <property type="entry name" value="Cache_3-Cache_2"/>
    <property type="match status" value="1"/>
</dbReference>
<keyword evidence="3" id="KW-0807">Transducer</keyword>
<dbReference type="Gene3D" id="1.10.287.950">
    <property type="entry name" value="Methyl-accepting chemotaxis protein"/>
    <property type="match status" value="1"/>
</dbReference>
<keyword evidence="8" id="KW-1185">Reference proteome</keyword>
<evidence type="ECO:0000313" key="8">
    <source>
        <dbReference type="Proteomes" id="UP001180487"/>
    </source>
</evidence>
<keyword evidence="4" id="KW-0812">Transmembrane</keyword>
<gene>
    <name evidence="7" type="ORF">J2X19_002134</name>
</gene>
<evidence type="ECO:0000256" key="2">
    <source>
        <dbReference type="ARBA" id="ARBA00029447"/>
    </source>
</evidence>
<feature type="domain" description="HAMP" evidence="6">
    <location>
        <begin position="340"/>
        <end position="392"/>
    </location>
</feature>
<dbReference type="InterPro" id="IPR003660">
    <property type="entry name" value="HAMP_dom"/>
</dbReference>
<evidence type="ECO:0000313" key="7">
    <source>
        <dbReference type="EMBL" id="MDR7377455.1"/>
    </source>
</evidence>
<keyword evidence="7" id="KW-0675">Receptor</keyword>
<accession>A0ABU2C7Z5</accession>
<dbReference type="InterPro" id="IPR033462">
    <property type="entry name" value="Cache_3-Cache_2"/>
</dbReference>
<dbReference type="SUPFAM" id="SSF103190">
    <property type="entry name" value="Sensory domain-like"/>
    <property type="match status" value="1"/>
</dbReference>
<evidence type="ECO:0000259" key="6">
    <source>
        <dbReference type="PROSITE" id="PS50885"/>
    </source>
</evidence>
<feature type="transmembrane region" description="Helical" evidence="4">
    <location>
        <begin position="15"/>
        <end position="37"/>
    </location>
</feature>
<evidence type="ECO:0000259" key="5">
    <source>
        <dbReference type="PROSITE" id="PS50111"/>
    </source>
</evidence>
<feature type="transmembrane region" description="Helical" evidence="4">
    <location>
        <begin position="319"/>
        <end position="338"/>
    </location>
</feature>
<sequence length="642" mass="68593">MTNTPASHQSVARKLALMSIAGLALVLLAVSMAIGYLEKRSTHALMVSSVAERVQSMVAVADATDQISREVVQRSYLAFRQEFDPAPRLEEGTDELKSFGTPINGDFTAVDKFSKDTGGVATVFMKKGDDFIRITTSLKKQDGERAMGTLLDRAHPAYKLILAGQSYTGLAMLFGKQYMTHYEPLRDSGGAIVGILFVGSDTSLQQVSLEKQINDVRFFSSGGIYYIDARGAPADYRFTLHPTAKGKKVLEAYPQAESFLAALAAAPDGYVRDAATLFGAQPTDAWAVLRKTKSGTGWLIAEVSESESMAEYWRNMTTIWSLLAATAVLLGVGLYLLVRRNVSQPLGELTQAITTVTQGDLTQAFQTQRQDEIGMLVREVESLRQRYMQALSQVRASVESIGTASSEIATGNQDLSARTEQTASNLQRTASSMDQLTNTVQHSADAARQANQLAASAAEVAARGGAVVGQVVTTMVDINHSSKKIADIIGVIDGIAFQTNILALNAAVEAARAGEQGRGFAVVASEVRSLAQRSAEAAKEIKTLISASVDKVESGSRLVQNAGSTMDEIVSSVKQVSDIISEITAAASEQSDGIREVNTAVGQLDQMTQQNAALVEQSAAAAESLREQAERLAQAVAVFKLG</sequence>
<protein>
    <submittedName>
        <fullName evidence="7">Methyl-accepting chemotaxis protein-2 (Aspartate sensor receptor)</fullName>
    </submittedName>
</protein>
<dbReference type="Proteomes" id="UP001180487">
    <property type="component" value="Unassembled WGS sequence"/>
</dbReference>
<dbReference type="PANTHER" id="PTHR43531">
    <property type="entry name" value="PROTEIN ICFG"/>
    <property type="match status" value="1"/>
</dbReference>
<name>A0ABU2C7Z5_9BURK</name>
<comment type="caution">
    <text evidence="7">The sequence shown here is derived from an EMBL/GenBank/DDBJ whole genome shotgun (WGS) entry which is preliminary data.</text>
</comment>
<proteinExistence type="inferred from homology"/>
<dbReference type="PROSITE" id="PS50111">
    <property type="entry name" value="CHEMOTAXIS_TRANSDUC_2"/>
    <property type="match status" value="1"/>
</dbReference>
<dbReference type="InterPro" id="IPR051310">
    <property type="entry name" value="MCP_chemotaxis"/>
</dbReference>
<dbReference type="CDD" id="cd06225">
    <property type="entry name" value="HAMP"/>
    <property type="match status" value="1"/>
</dbReference>